<dbReference type="InterPro" id="IPR002225">
    <property type="entry name" value="3Beta_OHSteriod_DH/Estase"/>
</dbReference>
<name>A0A7S3R2A4_DUNTE</name>
<feature type="transmembrane region" description="Helical" evidence="2">
    <location>
        <begin position="303"/>
        <end position="321"/>
    </location>
</feature>
<gene>
    <name evidence="4" type="ORF">DTER00134_LOCUS15328</name>
</gene>
<dbReference type="Pfam" id="PF01073">
    <property type="entry name" value="3Beta_HSD"/>
    <property type="match status" value="1"/>
</dbReference>
<dbReference type="AlphaFoldDB" id="A0A7S3R2A4"/>
<organism evidence="4">
    <name type="scientific">Dunaliella tertiolecta</name>
    <name type="common">Green alga</name>
    <dbReference type="NCBI Taxonomy" id="3047"/>
    <lineage>
        <taxon>Eukaryota</taxon>
        <taxon>Viridiplantae</taxon>
        <taxon>Chlorophyta</taxon>
        <taxon>core chlorophytes</taxon>
        <taxon>Chlorophyceae</taxon>
        <taxon>CS clade</taxon>
        <taxon>Chlamydomonadales</taxon>
        <taxon>Dunaliellaceae</taxon>
        <taxon>Dunaliella</taxon>
    </lineage>
</organism>
<protein>
    <recommendedName>
        <fullName evidence="3">3-beta hydroxysteroid dehydrogenase/isomerase domain-containing protein</fullName>
    </recommendedName>
</protein>
<dbReference type="GO" id="GO:0006694">
    <property type="term" value="P:steroid biosynthetic process"/>
    <property type="evidence" value="ECO:0007669"/>
    <property type="project" value="InterPro"/>
</dbReference>
<reference evidence="4" key="1">
    <citation type="submission" date="2021-01" db="EMBL/GenBank/DDBJ databases">
        <authorList>
            <person name="Corre E."/>
            <person name="Pelletier E."/>
            <person name="Niang G."/>
            <person name="Scheremetjew M."/>
            <person name="Finn R."/>
            <person name="Kale V."/>
            <person name="Holt S."/>
            <person name="Cochrane G."/>
            <person name="Meng A."/>
            <person name="Brown T."/>
            <person name="Cohen L."/>
        </authorList>
    </citation>
    <scope>NUCLEOTIDE SEQUENCE</scope>
    <source>
        <strain evidence="4">CCMP1320</strain>
    </source>
</reference>
<feature type="domain" description="3-beta hydroxysteroid dehydrogenase/isomerase" evidence="3">
    <location>
        <begin position="15"/>
        <end position="291"/>
    </location>
</feature>
<dbReference type="PANTHER" id="PTHR10366:SF355">
    <property type="entry name" value="3-BETA HYDROXYSTEROID DEHYDROGENASE_ISOMERASE DOMAIN-CONTAINING PROTEIN"/>
    <property type="match status" value="1"/>
</dbReference>
<keyword evidence="2" id="KW-0812">Transmembrane</keyword>
<dbReference type="Gene3D" id="3.40.50.720">
    <property type="entry name" value="NAD(P)-binding Rossmann-like Domain"/>
    <property type="match status" value="1"/>
</dbReference>
<keyword evidence="2" id="KW-1133">Transmembrane helix</keyword>
<proteinExistence type="predicted"/>
<dbReference type="InterPro" id="IPR036291">
    <property type="entry name" value="NAD(P)-bd_dom_sf"/>
</dbReference>
<dbReference type="SUPFAM" id="SSF51735">
    <property type="entry name" value="NAD(P)-binding Rossmann-fold domains"/>
    <property type="match status" value="1"/>
</dbReference>
<accession>A0A7S3R2A4</accession>
<keyword evidence="2" id="KW-0472">Membrane</keyword>
<keyword evidence="1" id="KW-0560">Oxidoreductase</keyword>
<evidence type="ECO:0000259" key="3">
    <source>
        <dbReference type="Pfam" id="PF01073"/>
    </source>
</evidence>
<dbReference type="PANTHER" id="PTHR10366">
    <property type="entry name" value="NAD DEPENDENT EPIMERASE/DEHYDRATASE"/>
    <property type="match status" value="1"/>
</dbReference>
<sequence>MRGNQEGNSARKKALITGGAGYVGHRLGQKLAEEGQYQAVLFDIRPPAEQVPGVQVVTGDVRDEDAVQAACQGCDVVFHVASFGMTGDEALDRQRVHQVNVQGTQNVLRACQAQGVGRLVYVSSYNAVFDGSHPIHGADEQSARVIDYTHTSCPYTATKAQAEQMVLAADCTHVQDANASPPRSEGCEIFEARLLRTCVIRPAGIYGPGEQRHTMRILRLKRLGIVRFTFGDPGSLVDFIHCDNLCQGMMKAAEGLSEEKRAVAGGQVYFMSDGSPVNNFKHWQGIVQGAGYSWPTLRLPFLLVYYAGALMELACLAARLAGIPLTPLLSRTEVVKCAVTHYFKIDKARKELGYHPQSYDLTAIGAWYKEHGYGPAAESEQQRSRLHLLQWLLLCFVVMSVAVAVATFGLPVA</sequence>
<evidence type="ECO:0000256" key="2">
    <source>
        <dbReference type="SAM" id="Phobius"/>
    </source>
</evidence>
<dbReference type="InterPro" id="IPR050425">
    <property type="entry name" value="NAD(P)_dehydrat-like"/>
</dbReference>
<dbReference type="EMBL" id="HBIP01025453">
    <property type="protein sequence ID" value="CAE0500255.1"/>
    <property type="molecule type" value="Transcribed_RNA"/>
</dbReference>
<evidence type="ECO:0000256" key="1">
    <source>
        <dbReference type="ARBA" id="ARBA00023002"/>
    </source>
</evidence>
<evidence type="ECO:0000313" key="4">
    <source>
        <dbReference type="EMBL" id="CAE0500255.1"/>
    </source>
</evidence>
<dbReference type="GO" id="GO:0016616">
    <property type="term" value="F:oxidoreductase activity, acting on the CH-OH group of donors, NAD or NADP as acceptor"/>
    <property type="evidence" value="ECO:0007669"/>
    <property type="project" value="InterPro"/>
</dbReference>
<feature type="transmembrane region" description="Helical" evidence="2">
    <location>
        <begin position="391"/>
        <end position="410"/>
    </location>
</feature>